<accession>A0A1E1MAA2</accession>
<evidence type="ECO:0000313" key="1">
    <source>
        <dbReference type="EMBL" id="CZT46041.1"/>
    </source>
</evidence>
<gene>
    <name evidence="1" type="ORF">RSE6_06418</name>
</gene>
<keyword evidence="2" id="KW-1185">Reference proteome</keyword>
<reference evidence="2" key="1">
    <citation type="submission" date="2016-03" db="EMBL/GenBank/DDBJ databases">
        <authorList>
            <person name="Guldener U."/>
        </authorList>
    </citation>
    <scope>NUCLEOTIDE SEQUENCE [LARGE SCALE GENOMIC DNA]</scope>
</reference>
<organism evidence="1 2">
    <name type="scientific">Rhynchosporium secalis</name>
    <name type="common">Barley scald fungus</name>
    <dbReference type="NCBI Taxonomy" id="38038"/>
    <lineage>
        <taxon>Eukaryota</taxon>
        <taxon>Fungi</taxon>
        <taxon>Dikarya</taxon>
        <taxon>Ascomycota</taxon>
        <taxon>Pezizomycotina</taxon>
        <taxon>Leotiomycetes</taxon>
        <taxon>Helotiales</taxon>
        <taxon>Ploettnerulaceae</taxon>
        <taxon>Rhynchosporium</taxon>
    </lineage>
</organism>
<dbReference type="EMBL" id="FJVC01000234">
    <property type="protein sequence ID" value="CZT46041.1"/>
    <property type="molecule type" value="Genomic_DNA"/>
</dbReference>
<evidence type="ECO:0000313" key="2">
    <source>
        <dbReference type="Proteomes" id="UP000177625"/>
    </source>
</evidence>
<name>A0A1E1MAA2_RHYSE</name>
<dbReference type="AlphaFoldDB" id="A0A1E1MAA2"/>
<dbReference type="Proteomes" id="UP000177625">
    <property type="component" value="Unassembled WGS sequence"/>
</dbReference>
<protein>
    <submittedName>
        <fullName evidence="1">Uncharacterized protein</fullName>
    </submittedName>
</protein>
<proteinExistence type="predicted"/>
<sequence>MPVWDEITQFTLNDLLVTHKPTYDIAASESTSRSNKRPALQISPTCELFLYKAEKSHGYRLSAAICVSLPALLCGISAVRLATPCRESSYTKELTLELAMTQTAMSEVSTLGIPSGGRSWKTDGAKIRSRCGQVTDHAHIPRETVK</sequence>